<keyword evidence="4 5" id="KW-0472">Membrane</keyword>
<evidence type="ECO:0000256" key="1">
    <source>
        <dbReference type="ARBA" id="ARBA00004141"/>
    </source>
</evidence>
<evidence type="ECO:0000313" key="8">
    <source>
        <dbReference type="Proteomes" id="UP000321479"/>
    </source>
</evidence>
<dbReference type="GO" id="GO:0004252">
    <property type="term" value="F:serine-type endopeptidase activity"/>
    <property type="evidence" value="ECO:0007669"/>
    <property type="project" value="InterPro"/>
</dbReference>
<accession>A0A5B8UT24</accession>
<dbReference type="Pfam" id="PF01694">
    <property type="entry name" value="Rhomboid"/>
    <property type="match status" value="1"/>
</dbReference>
<dbReference type="InterPro" id="IPR035952">
    <property type="entry name" value="Rhomboid-like_sf"/>
</dbReference>
<evidence type="ECO:0000313" key="7">
    <source>
        <dbReference type="EMBL" id="QEC62260.1"/>
    </source>
</evidence>
<feature type="transmembrane region" description="Helical" evidence="5">
    <location>
        <begin position="72"/>
        <end position="89"/>
    </location>
</feature>
<feature type="transmembrane region" description="Helical" evidence="5">
    <location>
        <begin position="101"/>
        <end position="119"/>
    </location>
</feature>
<evidence type="ECO:0000256" key="4">
    <source>
        <dbReference type="ARBA" id="ARBA00023136"/>
    </source>
</evidence>
<dbReference type="OrthoDB" id="9807874at2"/>
<dbReference type="Proteomes" id="UP000321479">
    <property type="component" value="Chromosome"/>
</dbReference>
<keyword evidence="3 5" id="KW-1133">Transmembrane helix</keyword>
<dbReference type="RefSeq" id="WP_147030837.1">
    <property type="nucleotide sequence ID" value="NZ_CP042436.1"/>
</dbReference>
<keyword evidence="2 5" id="KW-0812">Transmembrane</keyword>
<sequence>MSQYRQSPFANLTPVVKNLLIINIIFAIAPYLVGKIFDMNTSLAAFYFDSPFFRPWQIVTYMFMHAPLLKEPSHLLFNMFGLFMFGPILEYSMGSKRFFNFYFICGIGAIVMQMLIQAIEVHSIMGSFVMPHPITDQSFYQYGGDIKGINKLAEIYYAPTVGASGALFGILVAFGLLYPNMELMIIFIPIPIKAKYLVSFYVLYEIYDSVVQRPGDHVAHLVHLGGGLLGLIMIKIWRMRRMDNFF</sequence>
<protein>
    <submittedName>
        <fullName evidence="7">Rhomboid family intramembrane serine protease</fullName>
    </submittedName>
</protein>
<feature type="domain" description="Peptidase S54 rhomboid" evidence="6">
    <location>
        <begin position="55"/>
        <end position="236"/>
    </location>
</feature>
<proteinExistence type="predicted"/>
<name>A0A5B8UT24_9SPHI</name>
<keyword evidence="8" id="KW-1185">Reference proteome</keyword>
<dbReference type="GO" id="GO:0016020">
    <property type="term" value="C:membrane"/>
    <property type="evidence" value="ECO:0007669"/>
    <property type="project" value="UniProtKB-SubCell"/>
</dbReference>
<feature type="transmembrane region" description="Helical" evidence="5">
    <location>
        <begin position="218"/>
        <end position="237"/>
    </location>
</feature>
<dbReference type="KEGG" id="mgin:FRZ54_06580"/>
<evidence type="ECO:0000259" key="6">
    <source>
        <dbReference type="Pfam" id="PF01694"/>
    </source>
</evidence>
<gene>
    <name evidence="7" type="ORF">FRZ54_06580</name>
</gene>
<dbReference type="Gene3D" id="1.20.1540.10">
    <property type="entry name" value="Rhomboid-like"/>
    <property type="match status" value="1"/>
</dbReference>
<dbReference type="AlphaFoldDB" id="A0A5B8UT24"/>
<evidence type="ECO:0000256" key="2">
    <source>
        <dbReference type="ARBA" id="ARBA00022692"/>
    </source>
</evidence>
<dbReference type="EMBL" id="CP042436">
    <property type="protein sequence ID" value="QEC62260.1"/>
    <property type="molecule type" value="Genomic_DNA"/>
</dbReference>
<reference evidence="7 8" key="1">
    <citation type="journal article" date="2017" name="Curr. Microbiol.">
        <title>Mucilaginibacter ginsenosidivorans sp. nov., Isolated from Soil of Ginseng Field.</title>
        <authorList>
            <person name="Kim M.M."/>
            <person name="Siddiqi M.Z."/>
            <person name="Im W.T."/>
        </authorList>
    </citation>
    <scope>NUCLEOTIDE SEQUENCE [LARGE SCALE GENOMIC DNA]</scope>
    <source>
        <strain evidence="7 8">Gsoil 3017</strain>
    </source>
</reference>
<keyword evidence="7" id="KW-0378">Hydrolase</keyword>
<dbReference type="GO" id="GO:0006508">
    <property type="term" value="P:proteolysis"/>
    <property type="evidence" value="ECO:0007669"/>
    <property type="project" value="UniProtKB-KW"/>
</dbReference>
<dbReference type="SUPFAM" id="SSF144091">
    <property type="entry name" value="Rhomboid-like"/>
    <property type="match status" value="1"/>
</dbReference>
<evidence type="ECO:0000256" key="5">
    <source>
        <dbReference type="SAM" id="Phobius"/>
    </source>
</evidence>
<dbReference type="PANTHER" id="PTHR43066">
    <property type="entry name" value="RHOMBOID-RELATED PROTEIN"/>
    <property type="match status" value="1"/>
</dbReference>
<dbReference type="InterPro" id="IPR022764">
    <property type="entry name" value="Peptidase_S54_rhomboid_dom"/>
</dbReference>
<evidence type="ECO:0000256" key="3">
    <source>
        <dbReference type="ARBA" id="ARBA00022989"/>
    </source>
</evidence>
<feature type="transmembrane region" description="Helical" evidence="5">
    <location>
        <begin position="12"/>
        <end position="33"/>
    </location>
</feature>
<dbReference type="PANTHER" id="PTHR43066:SF11">
    <property type="entry name" value="PEPTIDASE S54 RHOMBOID DOMAIN-CONTAINING PROTEIN"/>
    <property type="match status" value="1"/>
</dbReference>
<keyword evidence="7" id="KW-0645">Protease</keyword>
<feature type="transmembrane region" description="Helical" evidence="5">
    <location>
        <begin position="155"/>
        <end position="178"/>
    </location>
</feature>
<organism evidence="7 8">
    <name type="scientific">Mucilaginibacter ginsenosidivorans</name>
    <dbReference type="NCBI Taxonomy" id="398053"/>
    <lineage>
        <taxon>Bacteria</taxon>
        <taxon>Pseudomonadati</taxon>
        <taxon>Bacteroidota</taxon>
        <taxon>Sphingobacteriia</taxon>
        <taxon>Sphingobacteriales</taxon>
        <taxon>Sphingobacteriaceae</taxon>
        <taxon>Mucilaginibacter</taxon>
    </lineage>
</organism>
<feature type="transmembrane region" description="Helical" evidence="5">
    <location>
        <begin position="185"/>
        <end position="206"/>
    </location>
</feature>
<comment type="subcellular location">
    <subcellularLocation>
        <location evidence="1">Membrane</location>
        <topology evidence="1">Multi-pass membrane protein</topology>
    </subcellularLocation>
</comment>